<evidence type="ECO:0000256" key="6">
    <source>
        <dbReference type="ARBA" id="ARBA00022806"/>
    </source>
</evidence>
<name>A0A9D9GSL8_9BACL</name>
<proteinExistence type="inferred from homology"/>
<dbReference type="PROSITE" id="PS51193">
    <property type="entry name" value="HELICASE_ATP_BIND_2"/>
    <property type="match status" value="1"/>
</dbReference>
<gene>
    <name evidence="15" type="ORF">IAC78_02055</name>
</gene>
<evidence type="ECO:0000256" key="12">
    <source>
        <dbReference type="ARBA" id="ARBA00023235"/>
    </source>
</evidence>
<evidence type="ECO:0000259" key="14">
    <source>
        <dbReference type="PROSITE" id="PS51193"/>
    </source>
</evidence>
<dbReference type="GO" id="GO:0005524">
    <property type="term" value="F:ATP binding"/>
    <property type="evidence" value="ECO:0007669"/>
    <property type="project" value="UniProtKB-KW"/>
</dbReference>
<comment type="similarity">
    <text evidence="13">Belongs to the helicase family. DinG subfamily.</text>
</comment>
<comment type="caution">
    <text evidence="15">The sequence shown here is derived from an EMBL/GenBank/DDBJ whole genome shotgun (WGS) entry which is preliminary data.</text>
</comment>
<evidence type="ECO:0000256" key="2">
    <source>
        <dbReference type="ARBA" id="ARBA00022723"/>
    </source>
</evidence>
<dbReference type="GO" id="GO:0046872">
    <property type="term" value="F:metal ion binding"/>
    <property type="evidence" value="ECO:0007669"/>
    <property type="project" value="UniProtKB-KW"/>
</dbReference>
<accession>A0A9D9GSL8</accession>
<dbReference type="InterPro" id="IPR045028">
    <property type="entry name" value="DinG/Rad3-like"/>
</dbReference>
<protein>
    <submittedName>
        <fullName evidence="15">PD-(D/E)XK nuclease family protein</fullName>
    </submittedName>
</protein>
<organism evidence="15 16">
    <name type="scientific">Candidatus Scatoplasma merdavium</name>
    <dbReference type="NCBI Taxonomy" id="2840932"/>
    <lineage>
        <taxon>Bacteria</taxon>
        <taxon>Bacillati</taxon>
        <taxon>Bacillota</taxon>
        <taxon>Bacilli</taxon>
        <taxon>Bacillales</taxon>
        <taxon>Candidatus Scatoplasma</taxon>
    </lineage>
</organism>
<dbReference type="Pfam" id="PF13307">
    <property type="entry name" value="Helicase_C_2"/>
    <property type="match status" value="1"/>
</dbReference>
<dbReference type="PANTHER" id="PTHR11472">
    <property type="entry name" value="DNA REPAIR DEAD HELICASE RAD3/XP-D SUBFAMILY MEMBER"/>
    <property type="match status" value="1"/>
</dbReference>
<evidence type="ECO:0000256" key="4">
    <source>
        <dbReference type="ARBA" id="ARBA00022763"/>
    </source>
</evidence>
<dbReference type="GO" id="GO:0006281">
    <property type="term" value="P:DNA repair"/>
    <property type="evidence" value="ECO:0007669"/>
    <property type="project" value="UniProtKB-KW"/>
</dbReference>
<keyword evidence="3" id="KW-0547">Nucleotide-binding</keyword>
<dbReference type="InterPro" id="IPR011604">
    <property type="entry name" value="PDDEXK-like_dom_sf"/>
</dbReference>
<dbReference type="Gene3D" id="3.40.50.300">
    <property type="entry name" value="P-loop containing nucleotide triphosphate hydrolases"/>
    <property type="match status" value="2"/>
</dbReference>
<keyword evidence="7" id="KW-0067">ATP-binding</keyword>
<sequence length="794" mass="92477">MTELILSVHDIVDTLLRKGDLDNRIFNQTSMEEGTRLHAWYQSRQNENYHPEVYLSDKFICQDYLLSISGRADGIIQEGDSYIIDEIKTTNADLDEFYLSQKDWHLGQAVIYAYMFAKKVRLKEIQIQLTYISQTDRDNILKHKFRYSFTQLEEETNKLIEEYVNLQKYYLELKKQRIDSIADLPFPYSSMRQGQIELMNFAYKMVSKRDFGLIEAQTGIGKTVSSLYPFIVCLFKNHLDKIFYLTSKNSIREVAFSCLKDMGEKGLKIKAVKLTSKQKICFNEKKGHCNPDECPFAKGYFDKIKDAIKDGVLAKPFLEKKDIEELARKHQVCPFEFQLDLLNYSEVIIGDYNYLFDPHAKLQRFFDLNVRSNYLFLIDECHNLPSRVRQSLSEKLEVQKIEYVIKRLKKSLQAKSLKQVIVNLNRLVRFFNSYAPDEVYSSKDIIVGISPSALPETFSNLIDNTILEGKKYLKNAKEVDDDFLDIYFQIKNVQMLLEMIDDEKFKMYFTYSPSSDRTVDFNIVCLDASSYIQSALSIFYAGLMFSATLRPKEYFETTLGAKGYERLEIPSPFKKENRKVVIYPNLSLLYKDRSRSLDDVKKIIETTVNKKVGNYFVFFPSYEYLNNFRKNYEQQLVALGYDCYFQESEMSEERRQGFLDKFVSNPSKTCIGFLVLGGIFSEGIDLPKDRLIGAILFSIGLGRKNVVDDYMSEYYSNKGYNGFEYAYANPAILKDIQAAGRVIRSEEDKGVIVFCENRYLLNPYFDVLSSLYNNLDIAENISDLDSLIGKFWKK</sequence>
<evidence type="ECO:0000256" key="9">
    <source>
        <dbReference type="ARBA" id="ARBA00023014"/>
    </source>
</evidence>
<dbReference type="AlphaFoldDB" id="A0A9D9GSL8"/>
<evidence type="ECO:0000256" key="3">
    <source>
        <dbReference type="ARBA" id="ARBA00022741"/>
    </source>
</evidence>
<evidence type="ECO:0000256" key="10">
    <source>
        <dbReference type="ARBA" id="ARBA00023125"/>
    </source>
</evidence>
<dbReference type="Pfam" id="PF06733">
    <property type="entry name" value="DEAD_2"/>
    <property type="match status" value="1"/>
</dbReference>
<keyword evidence="2" id="KW-0479">Metal-binding</keyword>
<dbReference type="Proteomes" id="UP000823629">
    <property type="component" value="Unassembled WGS sequence"/>
</dbReference>
<dbReference type="SMART" id="SM00488">
    <property type="entry name" value="DEXDc2"/>
    <property type="match status" value="1"/>
</dbReference>
<keyword evidence="12" id="KW-0413">Isomerase</keyword>
<evidence type="ECO:0000256" key="7">
    <source>
        <dbReference type="ARBA" id="ARBA00022840"/>
    </source>
</evidence>
<reference evidence="15" key="1">
    <citation type="submission" date="2020-10" db="EMBL/GenBank/DDBJ databases">
        <authorList>
            <person name="Gilroy R."/>
        </authorList>
    </citation>
    <scope>NUCLEOTIDE SEQUENCE</scope>
    <source>
        <strain evidence="15">1748</strain>
    </source>
</reference>
<feature type="domain" description="Helicase ATP-binding" evidence="14">
    <location>
        <begin position="181"/>
        <end position="434"/>
    </location>
</feature>
<dbReference type="InterPro" id="IPR006554">
    <property type="entry name" value="Helicase-like_DEXD_c2"/>
</dbReference>
<dbReference type="InterPro" id="IPR010614">
    <property type="entry name" value="RAD3-like_helicase_DEAD"/>
</dbReference>
<keyword evidence="1" id="KW-0004">4Fe-4S</keyword>
<reference evidence="15" key="2">
    <citation type="journal article" date="2021" name="PeerJ">
        <title>Extensive microbial diversity within the chicken gut microbiome revealed by metagenomics and culture.</title>
        <authorList>
            <person name="Gilroy R."/>
            <person name="Ravi A."/>
            <person name="Getino M."/>
            <person name="Pursley I."/>
            <person name="Horton D.L."/>
            <person name="Alikhan N.F."/>
            <person name="Baker D."/>
            <person name="Gharbi K."/>
            <person name="Hall N."/>
            <person name="Watson M."/>
            <person name="Adriaenssens E.M."/>
            <person name="Foster-Nyarko E."/>
            <person name="Jarju S."/>
            <person name="Secka A."/>
            <person name="Antonio M."/>
            <person name="Oren A."/>
            <person name="Chaudhuri R.R."/>
            <person name="La Ragione R."/>
            <person name="Hildebrand F."/>
            <person name="Pallen M.J."/>
        </authorList>
    </citation>
    <scope>NUCLEOTIDE SEQUENCE</scope>
    <source>
        <strain evidence="15">1748</strain>
    </source>
</reference>
<evidence type="ECO:0000256" key="11">
    <source>
        <dbReference type="ARBA" id="ARBA00023204"/>
    </source>
</evidence>
<evidence type="ECO:0000256" key="1">
    <source>
        <dbReference type="ARBA" id="ARBA00022485"/>
    </source>
</evidence>
<dbReference type="GO" id="GO:0003678">
    <property type="term" value="F:DNA helicase activity"/>
    <property type="evidence" value="ECO:0007669"/>
    <property type="project" value="InterPro"/>
</dbReference>
<keyword evidence="5" id="KW-0378">Hydrolase</keyword>
<evidence type="ECO:0000313" key="16">
    <source>
        <dbReference type="Proteomes" id="UP000823629"/>
    </source>
</evidence>
<dbReference type="Gene3D" id="1.10.30.20">
    <property type="entry name" value="Bacterial XPD DNA helicase, FeS cluster domain"/>
    <property type="match status" value="1"/>
</dbReference>
<dbReference type="SUPFAM" id="SSF52540">
    <property type="entry name" value="P-loop containing nucleoside triphosphate hydrolases"/>
    <property type="match status" value="1"/>
</dbReference>
<dbReference type="GO" id="GO:0016818">
    <property type="term" value="F:hydrolase activity, acting on acid anhydrides, in phosphorus-containing anhydrides"/>
    <property type="evidence" value="ECO:0007669"/>
    <property type="project" value="InterPro"/>
</dbReference>
<dbReference type="Gene3D" id="1.10.275.40">
    <property type="match status" value="1"/>
</dbReference>
<dbReference type="GO" id="GO:0051539">
    <property type="term" value="F:4 iron, 4 sulfur cluster binding"/>
    <property type="evidence" value="ECO:0007669"/>
    <property type="project" value="UniProtKB-KW"/>
</dbReference>
<dbReference type="PANTHER" id="PTHR11472:SF34">
    <property type="entry name" value="REGULATOR OF TELOMERE ELONGATION HELICASE 1"/>
    <property type="match status" value="1"/>
</dbReference>
<dbReference type="InterPro" id="IPR006555">
    <property type="entry name" value="ATP-dep_Helicase_C"/>
</dbReference>
<dbReference type="EMBL" id="JADING010000059">
    <property type="protein sequence ID" value="MBO8414250.1"/>
    <property type="molecule type" value="Genomic_DNA"/>
</dbReference>
<dbReference type="SMART" id="SM00491">
    <property type="entry name" value="HELICc2"/>
    <property type="match status" value="1"/>
</dbReference>
<dbReference type="InterPro" id="IPR042493">
    <property type="entry name" value="XPD_DNA_FeS"/>
</dbReference>
<evidence type="ECO:0000313" key="15">
    <source>
        <dbReference type="EMBL" id="MBO8414250.1"/>
    </source>
</evidence>
<keyword evidence="9" id="KW-0411">Iron-sulfur</keyword>
<dbReference type="InterPro" id="IPR014013">
    <property type="entry name" value="Helic_SF1/SF2_ATP-bd_DinG/Rad3"/>
</dbReference>
<evidence type="ECO:0000256" key="5">
    <source>
        <dbReference type="ARBA" id="ARBA00022801"/>
    </source>
</evidence>
<keyword evidence="11" id="KW-0234">DNA repair</keyword>
<evidence type="ECO:0000256" key="8">
    <source>
        <dbReference type="ARBA" id="ARBA00023004"/>
    </source>
</evidence>
<evidence type="ECO:0000256" key="13">
    <source>
        <dbReference type="ARBA" id="ARBA00038058"/>
    </source>
</evidence>
<keyword evidence="10" id="KW-0238">DNA-binding</keyword>
<dbReference type="GO" id="GO:0003677">
    <property type="term" value="F:DNA binding"/>
    <property type="evidence" value="ECO:0007669"/>
    <property type="project" value="UniProtKB-KW"/>
</dbReference>
<keyword evidence="8" id="KW-0408">Iron</keyword>
<dbReference type="Gene3D" id="3.90.320.10">
    <property type="match status" value="1"/>
</dbReference>
<dbReference type="InterPro" id="IPR027417">
    <property type="entry name" value="P-loop_NTPase"/>
</dbReference>
<keyword evidence="6" id="KW-0347">Helicase</keyword>
<keyword evidence="4" id="KW-0227">DNA damage</keyword>